<comment type="caution">
    <text evidence="2">The sequence shown here is derived from an EMBL/GenBank/DDBJ whole genome shotgun (WGS) entry which is preliminary data.</text>
</comment>
<evidence type="ECO:0008006" key="4">
    <source>
        <dbReference type="Google" id="ProtNLM"/>
    </source>
</evidence>
<gene>
    <name evidence="2" type="ORF">U3653_19250</name>
</gene>
<evidence type="ECO:0000313" key="3">
    <source>
        <dbReference type="Proteomes" id="UP001348098"/>
    </source>
</evidence>
<dbReference type="Proteomes" id="UP001348098">
    <property type="component" value="Unassembled WGS sequence"/>
</dbReference>
<dbReference type="EMBL" id="JAYKYQ010000007">
    <property type="protein sequence ID" value="MEB3512172.1"/>
    <property type="molecule type" value="Genomic_DNA"/>
</dbReference>
<feature type="compositionally biased region" description="Basic and acidic residues" evidence="1">
    <location>
        <begin position="164"/>
        <end position="173"/>
    </location>
</feature>
<proteinExistence type="predicted"/>
<evidence type="ECO:0000313" key="2">
    <source>
        <dbReference type="EMBL" id="MEB3512172.1"/>
    </source>
</evidence>
<protein>
    <recommendedName>
        <fullName evidence="4">DUF3291 domain-containing protein</fullName>
    </recommendedName>
</protein>
<name>A0ABU6AXG3_9NOCA</name>
<keyword evidence="3" id="KW-1185">Reference proteome</keyword>
<feature type="region of interest" description="Disordered" evidence="1">
    <location>
        <begin position="163"/>
        <end position="182"/>
    </location>
</feature>
<evidence type="ECO:0000256" key="1">
    <source>
        <dbReference type="SAM" id="MobiDB-lite"/>
    </source>
</evidence>
<organism evidence="2 3">
    <name type="scientific">Nocardia implantans</name>
    <dbReference type="NCBI Taxonomy" id="3108168"/>
    <lineage>
        <taxon>Bacteria</taxon>
        <taxon>Bacillati</taxon>
        <taxon>Actinomycetota</taxon>
        <taxon>Actinomycetes</taxon>
        <taxon>Mycobacteriales</taxon>
        <taxon>Nocardiaceae</taxon>
        <taxon>Nocardia</taxon>
    </lineage>
</organism>
<reference evidence="2 3" key="1">
    <citation type="submission" date="2023-12" db="EMBL/GenBank/DDBJ databases">
        <title>novel species in genus Nocarida.</title>
        <authorList>
            <person name="Li Z."/>
        </authorList>
    </citation>
    <scope>NUCLEOTIDE SEQUENCE [LARGE SCALE GENOMIC DNA]</scope>
    <source>
        <strain evidence="2 3">CDC186</strain>
    </source>
</reference>
<dbReference type="RefSeq" id="WP_195081096.1">
    <property type="nucleotide sequence ID" value="NZ_JAYESH010000006.1"/>
</dbReference>
<accession>A0ABU6AXG3</accession>
<sequence>MLPVRAREEIRARADRVSETAGALRVSAATTLRAHAQSGFPARELRLYRPWYPASGSALPERILLSVNEFRPHRFRDVVPVAVISARLEQQVLRTDGALGIVTAYQPWGRITYSLSLWSGEAALEEFTGSPEHVAVMNTYRSRGYLRHIHWWGRHHSIGASMAEARRRHDAGQGRRAGAPRDGWARWDRRRLSAASAPDDSLR</sequence>